<dbReference type="InterPro" id="IPR010997">
    <property type="entry name" value="HRDC-like_sf"/>
</dbReference>
<proteinExistence type="inferred from homology"/>
<dbReference type="InParanoid" id="E5A4D8"/>
<dbReference type="CDD" id="cd17920">
    <property type="entry name" value="DEXHc_RecQ"/>
    <property type="match status" value="1"/>
</dbReference>
<dbReference type="Pfam" id="PF00271">
    <property type="entry name" value="Helicase_C"/>
    <property type="match status" value="1"/>
</dbReference>
<dbReference type="GeneID" id="13285959"/>
<feature type="compositionally biased region" description="Polar residues" evidence="13">
    <location>
        <begin position="609"/>
        <end position="627"/>
    </location>
</feature>
<dbReference type="SUPFAM" id="SSF47819">
    <property type="entry name" value="HRDC-like"/>
    <property type="match status" value="1"/>
</dbReference>
<feature type="region of interest" description="Disordered" evidence="13">
    <location>
        <begin position="1657"/>
        <end position="1753"/>
    </location>
</feature>
<dbReference type="OrthoDB" id="10261556at2759"/>
<dbReference type="PROSITE" id="PS51194">
    <property type="entry name" value="HELICASE_CTER"/>
    <property type="match status" value="1"/>
</dbReference>
<dbReference type="InterPro" id="IPR027417">
    <property type="entry name" value="P-loop_NTPase"/>
</dbReference>
<evidence type="ECO:0000256" key="10">
    <source>
        <dbReference type="ARBA" id="ARBA00034617"/>
    </source>
</evidence>
<dbReference type="Proteomes" id="UP000002668">
    <property type="component" value="Genome"/>
</dbReference>
<keyword evidence="12" id="KW-0175">Coiled coil</keyword>
<dbReference type="InterPro" id="IPR004589">
    <property type="entry name" value="DNA_helicase_ATP-dep_RecQ"/>
</dbReference>
<dbReference type="InterPro" id="IPR036388">
    <property type="entry name" value="WH-like_DNA-bd_sf"/>
</dbReference>
<evidence type="ECO:0000259" key="16">
    <source>
        <dbReference type="PROSITE" id="PS51194"/>
    </source>
</evidence>
<dbReference type="OMA" id="CYLYYQY"/>
<feature type="compositionally biased region" description="Acidic residues" evidence="13">
    <location>
        <begin position="1621"/>
        <end position="1633"/>
    </location>
</feature>
<dbReference type="Gene3D" id="3.40.50.300">
    <property type="entry name" value="P-loop containing nucleotide triphosphate hydrolases"/>
    <property type="match status" value="2"/>
</dbReference>
<keyword evidence="4" id="KW-0378">Hydrolase</keyword>
<dbReference type="Pfam" id="PF00270">
    <property type="entry name" value="DEAD"/>
    <property type="match status" value="1"/>
</dbReference>
<dbReference type="eggNOG" id="KOG0351">
    <property type="taxonomic scope" value="Eukaryota"/>
</dbReference>
<evidence type="ECO:0000256" key="6">
    <source>
        <dbReference type="ARBA" id="ARBA00022840"/>
    </source>
</evidence>
<dbReference type="InterPro" id="IPR001650">
    <property type="entry name" value="Helicase_C-like"/>
</dbReference>
<evidence type="ECO:0000313" key="17">
    <source>
        <dbReference type="EMBL" id="CBX98483.1"/>
    </source>
</evidence>
<dbReference type="FunFam" id="3.40.50.300:FF:000296">
    <property type="entry name" value="ATP-dependent DNA helicase RecQ"/>
    <property type="match status" value="1"/>
</dbReference>
<dbReference type="GO" id="GO:0005524">
    <property type="term" value="F:ATP binding"/>
    <property type="evidence" value="ECO:0007669"/>
    <property type="project" value="UniProtKB-KW"/>
</dbReference>
<comment type="similarity">
    <text evidence="2">Belongs to the helicase family. RecQ subfamily.</text>
</comment>
<dbReference type="Pfam" id="PF00570">
    <property type="entry name" value="HRDC"/>
    <property type="match status" value="1"/>
</dbReference>
<keyword evidence="9" id="KW-0539">Nucleus</keyword>
<feature type="domain" description="Helicase C-terminal" evidence="16">
    <location>
        <begin position="1059"/>
        <end position="1203"/>
    </location>
</feature>
<dbReference type="CDD" id="cd18794">
    <property type="entry name" value="SF2_C_RecQ"/>
    <property type="match status" value="1"/>
</dbReference>
<dbReference type="GO" id="GO:0006260">
    <property type="term" value="P:DNA replication"/>
    <property type="evidence" value="ECO:0007669"/>
    <property type="project" value="InterPro"/>
</dbReference>
<evidence type="ECO:0000259" key="15">
    <source>
        <dbReference type="PROSITE" id="PS51192"/>
    </source>
</evidence>
<dbReference type="GO" id="GO:0000729">
    <property type="term" value="P:DNA double-strand break processing"/>
    <property type="evidence" value="ECO:0007669"/>
    <property type="project" value="UniProtKB-ARBA"/>
</dbReference>
<dbReference type="Pfam" id="PF16124">
    <property type="entry name" value="RecQ_Zn_bind"/>
    <property type="match status" value="1"/>
</dbReference>
<feature type="compositionally biased region" description="Gly residues" evidence="13">
    <location>
        <begin position="1722"/>
        <end position="1746"/>
    </location>
</feature>
<keyword evidence="7" id="KW-0238">DNA-binding</keyword>
<dbReference type="GO" id="GO:0016787">
    <property type="term" value="F:hydrolase activity"/>
    <property type="evidence" value="ECO:0007669"/>
    <property type="project" value="UniProtKB-KW"/>
</dbReference>
<dbReference type="InterPro" id="IPR011545">
    <property type="entry name" value="DEAD/DEAH_box_helicase_dom"/>
</dbReference>
<name>E5A4D8_LEPMJ</name>
<evidence type="ECO:0000313" key="18">
    <source>
        <dbReference type="Proteomes" id="UP000002668"/>
    </source>
</evidence>
<feature type="compositionally biased region" description="Basic residues" evidence="13">
    <location>
        <begin position="1684"/>
        <end position="1693"/>
    </location>
</feature>
<feature type="compositionally biased region" description="Basic and acidic residues" evidence="13">
    <location>
        <begin position="185"/>
        <end position="195"/>
    </location>
</feature>
<dbReference type="GO" id="GO:0006312">
    <property type="term" value="P:mitotic recombination"/>
    <property type="evidence" value="ECO:0007669"/>
    <property type="project" value="UniProtKB-ARBA"/>
</dbReference>
<dbReference type="GO" id="GO:0043138">
    <property type="term" value="F:3'-5' DNA helicase activity"/>
    <property type="evidence" value="ECO:0007669"/>
    <property type="project" value="UniProtKB-EC"/>
</dbReference>
<evidence type="ECO:0000256" key="12">
    <source>
        <dbReference type="SAM" id="Coils"/>
    </source>
</evidence>
<evidence type="ECO:0000259" key="14">
    <source>
        <dbReference type="PROSITE" id="PS50967"/>
    </source>
</evidence>
<dbReference type="Gene3D" id="1.10.10.10">
    <property type="entry name" value="Winged helix-like DNA-binding domain superfamily/Winged helix DNA-binding domain"/>
    <property type="match status" value="1"/>
</dbReference>
<dbReference type="PROSITE" id="PS00690">
    <property type="entry name" value="DEAH_ATP_HELICASE"/>
    <property type="match status" value="1"/>
</dbReference>
<dbReference type="SMART" id="SM00487">
    <property type="entry name" value="DEXDc"/>
    <property type="match status" value="1"/>
</dbReference>
<feature type="region of interest" description="Disordered" evidence="13">
    <location>
        <begin position="1355"/>
        <end position="1437"/>
    </location>
</feature>
<dbReference type="EC" id="5.6.2.4" evidence="11"/>
<dbReference type="SMART" id="SM00490">
    <property type="entry name" value="HELICc"/>
    <property type="match status" value="1"/>
</dbReference>
<evidence type="ECO:0000256" key="1">
    <source>
        <dbReference type="ARBA" id="ARBA00004123"/>
    </source>
</evidence>
<feature type="region of interest" description="Disordered" evidence="13">
    <location>
        <begin position="1594"/>
        <end position="1645"/>
    </location>
</feature>
<evidence type="ECO:0000256" key="8">
    <source>
        <dbReference type="ARBA" id="ARBA00023235"/>
    </source>
</evidence>
<dbReference type="NCBIfam" id="TIGR00614">
    <property type="entry name" value="recQ_fam"/>
    <property type="match status" value="1"/>
</dbReference>
<feature type="compositionally biased region" description="Basic and acidic residues" evidence="13">
    <location>
        <begin position="672"/>
        <end position="691"/>
    </location>
</feature>
<dbReference type="GO" id="GO:0003677">
    <property type="term" value="F:DNA binding"/>
    <property type="evidence" value="ECO:0007669"/>
    <property type="project" value="UniProtKB-KW"/>
</dbReference>
<dbReference type="InterPro" id="IPR014001">
    <property type="entry name" value="Helicase_ATP-bd"/>
</dbReference>
<dbReference type="FunFam" id="3.40.50.300:FF:000340">
    <property type="entry name" value="Bloom syndrome, RecQ helicase"/>
    <property type="match status" value="1"/>
</dbReference>
<evidence type="ECO:0000256" key="2">
    <source>
        <dbReference type="ARBA" id="ARBA00005446"/>
    </source>
</evidence>
<evidence type="ECO:0000256" key="4">
    <source>
        <dbReference type="ARBA" id="ARBA00022801"/>
    </source>
</evidence>
<dbReference type="Gene3D" id="1.10.150.80">
    <property type="entry name" value="HRDC domain"/>
    <property type="match status" value="1"/>
</dbReference>
<protein>
    <recommendedName>
        <fullName evidence="11">DNA 3'-5' helicase</fullName>
        <ecNumber evidence="11">5.6.2.4</ecNumber>
    </recommendedName>
</protein>
<evidence type="ECO:0000256" key="7">
    <source>
        <dbReference type="ARBA" id="ARBA00023125"/>
    </source>
</evidence>
<feature type="region of interest" description="Disordered" evidence="13">
    <location>
        <begin position="646"/>
        <end position="691"/>
    </location>
</feature>
<evidence type="ECO:0000256" key="11">
    <source>
        <dbReference type="ARBA" id="ARBA00034808"/>
    </source>
</evidence>
<feature type="compositionally biased region" description="Basic residues" evidence="13">
    <location>
        <begin position="1703"/>
        <end position="1712"/>
    </location>
</feature>
<dbReference type="VEuPathDB" id="FungiDB:LEMA_P098920.1"/>
<dbReference type="SUPFAM" id="SSF52540">
    <property type="entry name" value="P-loop containing nucleoside triphosphate hydrolases"/>
    <property type="match status" value="2"/>
</dbReference>
<feature type="compositionally biased region" description="Acidic residues" evidence="13">
    <location>
        <begin position="1594"/>
        <end position="1604"/>
    </location>
</feature>
<dbReference type="HOGENOM" id="CLU_001103_16_2_1"/>
<feature type="compositionally biased region" description="Basic and acidic residues" evidence="13">
    <location>
        <begin position="258"/>
        <end position="272"/>
    </location>
</feature>
<feature type="compositionally biased region" description="Acidic residues" evidence="13">
    <location>
        <begin position="1398"/>
        <end position="1407"/>
    </location>
</feature>
<dbReference type="GO" id="GO:0009378">
    <property type="term" value="F:four-way junction helicase activity"/>
    <property type="evidence" value="ECO:0007669"/>
    <property type="project" value="TreeGrafter"/>
</dbReference>
<dbReference type="GO" id="GO:0005634">
    <property type="term" value="C:nucleus"/>
    <property type="evidence" value="ECO:0007669"/>
    <property type="project" value="UniProtKB-SubCell"/>
</dbReference>
<keyword evidence="5" id="KW-0347">Helicase</keyword>
<dbReference type="Pfam" id="PF09382">
    <property type="entry name" value="RQC"/>
    <property type="match status" value="1"/>
</dbReference>
<feature type="compositionally biased region" description="Basic residues" evidence="13">
    <location>
        <begin position="1357"/>
        <end position="1368"/>
    </location>
</feature>
<dbReference type="GO" id="GO:0005737">
    <property type="term" value="C:cytoplasm"/>
    <property type="evidence" value="ECO:0007669"/>
    <property type="project" value="TreeGrafter"/>
</dbReference>
<dbReference type="SMART" id="SM00956">
    <property type="entry name" value="RQC"/>
    <property type="match status" value="1"/>
</dbReference>
<gene>
    <name evidence="17" type="ORF">LEMA_P098920.1</name>
</gene>
<organism evidence="18">
    <name type="scientific">Leptosphaeria maculans (strain JN3 / isolate v23.1.3 / race Av1-4-5-6-7-8)</name>
    <name type="common">Blackleg fungus</name>
    <name type="synonym">Phoma lingam</name>
    <dbReference type="NCBI Taxonomy" id="985895"/>
    <lineage>
        <taxon>Eukaryota</taxon>
        <taxon>Fungi</taxon>
        <taxon>Dikarya</taxon>
        <taxon>Ascomycota</taxon>
        <taxon>Pezizomycotina</taxon>
        <taxon>Dothideomycetes</taxon>
        <taxon>Pleosporomycetidae</taxon>
        <taxon>Pleosporales</taxon>
        <taxon>Pleosporineae</taxon>
        <taxon>Leptosphaeriaceae</taxon>
        <taxon>Plenodomus</taxon>
        <taxon>Plenodomus lingam/Leptosphaeria maculans species complex</taxon>
    </lineage>
</organism>
<dbReference type="InterPro" id="IPR002464">
    <property type="entry name" value="DNA/RNA_helicase_DEAH_CS"/>
</dbReference>
<sequence length="1753" mass="194496">MPLNNLNKHLPWLLSEKPFIPHAGSVVAYDPNSLPTSSATASQPSSLLAEQVEYNEPAPASAPQPAPPLTRPVAPRILTRSKTIDIHNPPGQKEATADMARLRQTPASGKPKLVLAGLPHYDRANEEVAVLRRNAGACSTPVPTQRTARRVRIVSEHVDAIDLTGNDHLRSSPIADRPAKGRKRKSDEFGQDFRRAKSPRPTRNAPAPSPQLDDEDFPDIDEMVLAPESPPPPYSTVVPIGREQQPPGDMPDDEDIESMLKAEHEDRIREQAETVPSTQTRKRKPSSRTPSETLAPARKLGKQTCSPSPIKNNILKAKKTSLTDKPVIGKVGHTVLDSEDEEYGAFDEMDETRSRSRLKTPTKEKVGEKTPVPNASMPLPIRSPSKASSSPRPYKPEHDSMPTPAKSQSPRKQMMVSKETGLITDAAVAQDQSTPKFSQPTKEQRDAMRITVNAFLKSEGAHLQQHLNAAISAWDSARAAFVTYVDENGTPGVSELEVVNRERARKDAVEQLITLKSTCDDIENQRRRIREKIDDDLNKGQFDGEDGHKLNKLFKSLEDAQIQMYYLLDTAAIKTRSKPIIKTERAESPYVVIQSTQTSPIRQRRRSLANAQYEQTAPTQRVPQTQVAKPEVWTPTRRIRFAEEQVAASSLPQPDLGSHVQYNAGGAQDTSTSRDRSHRIPETPCRHKNYDSTECESHGTLDEFDDLDLEEGDENLFTTNMGPPPGPIEIKDDDDNDDDEEFGGGFDADEEEDFLHEISNIENQAPSGFDWKGERTNTQASTSREVFRETNANTIQPPKTHPLPKKPQMDIRAKNYPGMDFPWSQDLRNALVRRFGLRGFRPGQLEAINTTLGGEHCFVLMPTGGGKSLCYQLPSVITSGKTRGVTIVVSPLLSLMEDQVAACEQRFGMQAFLINGESTAAQKNMIMDALKERDPQKFIQILYVTPEMLSKNQRMVGTLQQLHSRGHLARIVIDEAHCVSQWGHDFRPDYKALGDVVRQFPGVPVIALTATATSLVRTDVVANLGIQGCRQFSQSFNRPNLSYEVLPKSKGVVNSIAELIKDRYSKKSGIIYCLSRKSCEDVAKKLSDLGLKAFHYHAGMESAERSAVQRKWQSNEYHVIVATIAFGMGIDKADVRYVIHHTLPKSLEGYYQETGRAGRDGKRSECYLYYQYTDCRTYRKMIDEGEGSFEQKQRLHSMLRTVIQYCENKADCRRAQVLGYFSEPFDPAKCNSTCDNCRSDSTFVTKDLTEYAAMAIKLVSKVHEDSVTMHQCVDAFRGASTAKIKKSGLEAYGWGFGKDLERGDNERIFQHLVDAGALKEKSKVNKVGFATNYLHPGPARNEFLTKRQRLQLQVRSSPRKLAAKKTTARKQTEYPSTNVSSPIHAPKQKIPHLVYQGIEEEEEEDEYFDKPSHPTRKKAPRGHDEDGFIGGNSQNNADAAPVRMAKSLGPTTTKPLGAPITIDERTANLTTFQQDVLRDFLTGAKALRKSIMTQKGHREAIFTDTVLREMGIDLPSTLDEMRLIEGIRPEMVDLYGKRFLPLIENSRACYGESAPIPRNPALRRQPAPLRVVHTVSDDEEQVADINHRLVVDLCSDDDDDDDEYGQMPFGADNQAESDYSYGDDDDEEEDDDAEHSSRYFDQSLDPQVAEFNNRYTQAAGPSSSAKPPKAPPAARASSKVTGGPRKKYYKKRASGSFGGFAGVKKRAPKNRAPRGAVAAGKRGSGSGGRGRGGRAAGAAAGGGGWGSIMAMPT</sequence>
<keyword evidence="3" id="KW-0547">Nucleotide-binding</keyword>
<dbReference type="PROSITE" id="PS50967">
    <property type="entry name" value="HRDC"/>
    <property type="match status" value="1"/>
</dbReference>
<feature type="domain" description="Helicase ATP-binding" evidence="15">
    <location>
        <begin position="848"/>
        <end position="1030"/>
    </location>
</feature>
<accession>E5A4D8</accession>
<reference evidence="18" key="1">
    <citation type="journal article" date="2011" name="Nat. Commun.">
        <title>Effector diversification within compartments of the Leptosphaeria maculans genome affected by Repeat-Induced Point mutations.</title>
        <authorList>
            <person name="Rouxel T."/>
            <person name="Grandaubert J."/>
            <person name="Hane J.K."/>
            <person name="Hoede C."/>
            <person name="van de Wouw A.P."/>
            <person name="Couloux A."/>
            <person name="Dominguez V."/>
            <person name="Anthouard V."/>
            <person name="Bally P."/>
            <person name="Bourras S."/>
            <person name="Cozijnsen A.J."/>
            <person name="Ciuffetti L.M."/>
            <person name="Degrave A."/>
            <person name="Dilmaghani A."/>
            <person name="Duret L."/>
            <person name="Fudal I."/>
            <person name="Goodwin S.B."/>
            <person name="Gout L."/>
            <person name="Glaser N."/>
            <person name="Linglin J."/>
            <person name="Kema G.H.J."/>
            <person name="Lapalu N."/>
            <person name="Lawrence C.B."/>
            <person name="May K."/>
            <person name="Meyer M."/>
            <person name="Ollivier B."/>
            <person name="Poulain J."/>
            <person name="Schoch C.L."/>
            <person name="Simon A."/>
            <person name="Spatafora J.W."/>
            <person name="Stachowiak A."/>
            <person name="Turgeon B.G."/>
            <person name="Tyler B.M."/>
            <person name="Vincent D."/>
            <person name="Weissenbach J."/>
            <person name="Amselem J."/>
            <person name="Quesneville H."/>
            <person name="Oliver R.P."/>
            <person name="Wincker P."/>
            <person name="Balesdent M.-H."/>
            <person name="Howlett B.J."/>
        </authorList>
    </citation>
    <scope>NUCLEOTIDE SEQUENCE [LARGE SCALE GENOMIC DNA]</scope>
    <source>
        <strain evidence="18">JN3 / isolate v23.1.3 / race Av1-4-5-6-7-8</strain>
    </source>
</reference>
<dbReference type="GO" id="GO:0031422">
    <property type="term" value="C:RecQ family helicase-topoisomerase III complex"/>
    <property type="evidence" value="ECO:0007669"/>
    <property type="project" value="UniProtKB-ARBA"/>
</dbReference>
<keyword evidence="18" id="KW-1185">Reference proteome</keyword>
<feature type="compositionally biased region" description="Low complexity" evidence="13">
    <location>
        <begin position="380"/>
        <end position="392"/>
    </location>
</feature>
<dbReference type="PANTHER" id="PTHR13710">
    <property type="entry name" value="DNA HELICASE RECQ FAMILY MEMBER"/>
    <property type="match status" value="1"/>
</dbReference>
<dbReference type="STRING" id="985895.E5A4D8"/>
<feature type="domain" description="HRDC" evidence="14">
    <location>
        <begin position="1470"/>
        <end position="1553"/>
    </location>
</feature>
<dbReference type="InterPro" id="IPR002121">
    <property type="entry name" value="HRDC_dom"/>
</dbReference>
<dbReference type="EMBL" id="FP929133">
    <property type="protein sequence ID" value="CBX98483.1"/>
    <property type="molecule type" value="Genomic_DNA"/>
</dbReference>
<feature type="compositionally biased region" description="Low complexity" evidence="13">
    <location>
        <begin position="1658"/>
        <end position="1679"/>
    </location>
</feature>
<comment type="subcellular location">
    <subcellularLocation>
        <location evidence="1">Nucleus</location>
    </subcellularLocation>
</comment>
<dbReference type="PANTHER" id="PTHR13710:SF153">
    <property type="entry name" value="RECQ-LIKE DNA HELICASE BLM"/>
    <property type="match status" value="1"/>
</dbReference>
<feature type="compositionally biased region" description="Acidic residues" evidence="13">
    <location>
        <begin position="212"/>
        <end position="222"/>
    </location>
</feature>
<evidence type="ECO:0000256" key="9">
    <source>
        <dbReference type="ARBA" id="ARBA00023242"/>
    </source>
</evidence>
<dbReference type="InterPro" id="IPR018982">
    <property type="entry name" value="RQC_domain"/>
</dbReference>
<dbReference type="GO" id="GO:0031573">
    <property type="term" value="P:mitotic intra-S DNA damage checkpoint signaling"/>
    <property type="evidence" value="ECO:0007669"/>
    <property type="project" value="UniProtKB-ARBA"/>
</dbReference>
<comment type="catalytic activity">
    <reaction evidence="10">
        <text>Couples ATP hydrolysis with the unwinding of duplex DNA by translocating in the 3'-5' direction.</text>
        <dbReference type="EC" id="5.6.2.4"/>
    </reaction>
</comment>
<dbReference type="InterPro" id="IPR032284">
    <property type="entry name" value="RecQ_Zn-bd"/>
</dbReference>
<evidence type="ECO:0000256" key="5">
    <source>
        <dbReference type="ARBA" id="ARBA00022806"/>
    </source>
</evidence>
<evidence type="ECO:0000256" key="3">
    <source>
        <dbReference type="ARBA" id="ARBA00022741"/>
    </source>
</evidence>
<feature type="compositionally biased region" description="Acidic residues" evidence="13">
    <location>
        <begin position="337"/>
        <end position="350"/>
    </location>
</feature>
<dbReference type="InterPro" id="IPR044876">
    <property type="entry name" value="HRDC_dom_sf"/>
</dbReference>
<keyword evidence="8" id="KW-0413">Isomerase</keyword>
<evidence type="ECO:0000256" key="13">
    <source>
        <dbReference type="SAM" id="MobiDB-lite"/>
    </source>
</evidence>
<feature type="region of interest" description="Disordered" evidence="13">
    <location>
        <begin position="595"/>
        <end position="630"/>
    </location>
</feature>
<keyword evidence="6" id="KW-0067">ATP-binding</keyword>
<feature type="region of interest" description="Disordered" evidence="13">
    <location>
        <begin position="164"/>
        <end position="415"/>
    </location>
</feature>
<dbReference type="PROSITE" id="PS51192">
    <property type="entry name" value="HELICASE_ATP_BIND_1"/>
    <property type="match status" value="1"/>
</dbReference>
<feature type="coiled-coil region" evidence="12">
    <location>
        <begin position="505"/>
        <end position="539"/>
    </location>
</feature>
<dbReference type="GO" id="GO:0000724">
    <property type="term" value="P:double-strand break repair via homologous recombination"/>
    <property type="evidence" value="ECO:0007669"/>
    <property type="project" value="TreeGrafter"/>
</dbReference>